<protein>
    <submittedName>
        <fullName evidence="2">Uncharacterized protein</fullName>
    </submittedName>
</protein>
<sequence>MIPVIAKTFQGSDEGQLAGGKASPSPRVLSTGGVRGGEEEPFVLPPPSRAGPPGINTPGRIPLLARGLHAFRISYQWAPTSTYRLLIIAFPLLNTKPTDCDGEADDPSQLSRTITARLHKAPSTLEHFWRAEPSNRKPIIMVRMLVSVDAFASIFECSVVLGDVPAGVGVLKRMEDGIMIKEEPTSEEEASEDQVMYEVTAIKLEVLIGDERAEEEATVGNISRVEDEVAEPKPAPFLRKAVITLTRRITHMTFVSTVTLEPY</sequence>
<evidence type="ECO:0000313" key="3">
    <source>
        <dbReference type="Proteomes" id="UP000466442"/>
    </source>
</evidence>
<feature type="region of interest" description="Disordered" evidence="1">
    <location>
        <begin position="13"/>
        <end position="57"/>
    </location>
</feature>
<name>A0A8S9XFK6_APOLU</name>
<gene>
    <name evidence="2" type="ORF">GE061_018310</name>
</gene>
<comment type="caution">
    <text evidence="2">The sequence shown here is derived from an EMBL/GenBank/DDBJ whole genome shotgun (WGS) entry which is preliminary data.</text>
</comment>
<organism evidence="2 3">
    <name type="scientific">Apolygus lucorum</name>
    <name type="common">Small green plant bug</name>
    <name type="synonym">Lygocoris lucorum</name>
    <dbReference type="NCBI Taxonomy" id="248454"/>
    <lineage>
        <taxon>Eukaryota</taxon>
        <taxon>Metazoa</taxon>
        <taxon>Ecdysozoa</taxon>
        <taxon>Arthropoda</taxon>
        <taxon>Hexapoda</taxon>
        <taxon>Insecta</taxon>
        <taxon>Pterygota</taxon>
        <taxon>Neoptera</taxon>
        <taxon>Paraneoptera</taxon>
        <taxon>Hemiptera</taxon>
        <taxon>Heteroptera</taxon>
        <taxon>Panheteroptera</taxon>
        <taxon>Cimicomorpha</taxon>
        <taxon>Miridae</taxon>
        <taxon>Mirini</taxon>
        <taxon>Apolygus</taxon>
    </lineage>
</organism>
<dbReference type="EMBL" id="WIXP02000008">
    <property type="protein sequence ID" value="KAF6207071.1"/>
    <property type="molecule type" value="Genomic_DNA"/>
</dbReference>
<evidence type="ECO:0000256" key="1">
    <source>
        <dbReference type="SAM" id="MobiDB-lite"/>
    </source>
</evidence>
<evidence type="ECO:0000313" key="2">
    <source>
        <dbReference type="EMBL" id="KAF6207071.1"/>
    </source>
</evidence>
<keyword evidence="3" id="KW-1185">Reference proteome</keyword>
<reference evidence="2" key="1">
    <citation type="journal article" date="2021" name="Mol. Ecol. Resour.">
        <title>Apolygus lucorum genome provides insights into omnivorousness and mesophyll feeding.</title>
        <authorList>
            <person name="Liu Y."/>
            <person name="Liu H."/>
            <person name="Wang H."/>
            <person name="Huang T."/>
            <person name="Liu B."/>
            <person name="Yang B."/>
            <person name="Yin L."/>
            <person name="Li B."/>
            <person name="Zhang Y."/>
            <person name="Zhang S."/>
            <person name="Jiang F."/>
            <person name="Zhang X."/>
            <person name="Ren Y."/>
            <person name="Wang B."/>
            <person name="Wang S."/>
            <person name="Lu Y."/>
            <person name="Wu K."/>
            <person name="Fan W."/>
            <person name="Wang G."/>
        </authorList>
    </citation>
    <scope>NUCLEOTIDE SEQUENCE</scope>
    <source>
        <strain evidence="2">12Hb</strain>
    </source>
</reference>
<dbReference type="AlphaFoldDB" id="A0A8S9XFK6"/>
<dbReference type="Proteomes" id="UP000466442">
    <property type="component" value="Unassembled WGS sequence"/>
</dbReference>
<accession>A0A8S9XFK6</accession>
<proteinExistence type="predicted"/>